<reference evidence="3" key="1">
    <citation type="submission" date="2021-05" db="EMBL/GenBank/DDBJ databases">
        <authorList>
            <person name="Alioto T."/>
            <person name="Alioto T."/>
            <person name="Gomez Garrido J."/>
        </authorList>
    </citation>
    <scope>NUCLEOTIDE SEQUENCE</scope>
</reference>
<dbReference type="AlphaFoldDB" id="A0A8D8LRJ4"/>
<dbReference type="GO" id="GO:0005886">
    <property type="term" value="C:plasma membrane"/>
    <property type="evidence" value="ECO:0007669"/>
    <property type="project" value="TreeGrafter"/>
</dbReference>
<protein>
    <submittedName>
        <fullName evidence="3">Protein toll</fullName>
    </submittedName>
</protein>
<keyword evidence="1" id="KW-0433">Leucine-rich repeat</keyword>
<dbReference type="PANTHER" id="PTHR24369:SF213">
    <property type="entry name" value="INSULIN LIKE GROWTH FACTOR BINDING PROTEIN ACID LABILE SUBUNIT"/>
    <property type="match status" value="1"/>
</dbReference>
<dbReference type="EMBL" id="HBUF01027962">
    <property type="protein sequence ID" value="CAG6613543.1"/>
    <property type="molecule type" value="Transcribed_RNA"/>
</dbReference>
<dbReference type="Pfam" id="PF13855">
    <property type="entry name" value="LRR_8"/>
    <property type="match status" value="1"/>
</dbReference>
<dbReference type="Gene3D" id="3.80.10.10">
    <property type="entry name" value="Ribonuclease Inhibitor"/>
    <property type="match status" value="2"/>
</dbReference>
<evidence type="ECO:0000313" key="3">
    <source>
        <dbReference type="EMBL" id="CAG6613543.1"/>
    </source>
</evidence>
<keyword evidence="2" id="KW-0677">Repeat</keyword>
<proteinExistence type="predicted"/>
<dbReference type="PANTHER" id="PTHR24369">
    <property type="entry name" value="ANTIGEN BSP, PUTATIVE-RELATED"/>
    <property type="match status" value="1"/>
</dbReference>
<evidence type="ECO:0000256" key="2">
    <source>
        <dbReference type="ARBA" id="ARBA00022737"/>
    </source>
</evidence>
<dbReference type="InterPro" id="IPR032675">
    <property type="entry name" value="LRR_dom_sf"/>
</dbReference>
<organism evidence="3">
    <name type="scientific">Cacopsylla melanoneura</name>
    <dbReference type="NCBI Taxonomy" id="428564"/>
    <lineage>
        <taxon>Eukaryota</taxon>
        <taxon>Metazoa</taxon>
        <taxon>Ecdysozoa</taxon>
        <taxon>Arthropoda</taxon>
        <taxon>Hexapoda</taxon>
        <taxon>Insecta</taxon>
        <taxon>Pterygota</taxon>
        <taxon>Neoptera</taxon>
        <taxon>Paraneoptera</taxon>
        <taxon>Hemiptera</taxon>
        <taxon>Sternorrhyncha</taxon>
        <taxon>Psylloidea</taxon>
        <taxon>Psyllidae</taxon>
        <taxon>Psyllinae</taxon>
        <taxon>Cacopsylla</taxon>
    </lineage>
</organism>
<dbReference type="InterPro" id="IPR050541">
    <property type="entry name" value="LRR_TM_domain-containing"/>
</dbReference>
<dbReference type="PROSITE" id="PS51450">
    <property type="entry name" value="LRR"/>
    <property type="match status" value="1"/>
</dbReference>
<sequence>MVRFLMVFKITDGMFNGTHDLKEVFLGTNKINAISKPAFDVLCNHNSQLNTIDLSNNDLEWDSDLEVSPFNSCKNIESLILSNNRISYIHDDWIMGMPNLHELFLDGNNITKLRDYNFTSLSKSMFLDVSNNQIKTVELDSVTYLDSDKLLFKEKETKWKVPFDGIRIVLNENPITCDCSNYGLFYFLQYFLKGYGSKMIDIESQNVTCKPWNTSIDEVHPKTLTCNNVDGCPSLCNCSHSPFYNHTTVDCSSVNLEQMPQDLNVTYKSRTPRKITLILRNNSIQQLLQNQSAITNW</sequence>
<dbReference type="SUPFAM" id="SSF52058">
    <property type="entry name" value="L domain-like"/>
    <property type="match status" value="1"/>
</dbReference>
<dbReference type="InterPro" id="IPR001611">
    <property type="entry name" value="Leu-rich_rpt"/>
</dbReference>
<accession>A0A8D8LRJ4</accession>
<name>A0A8D8LRJ4_9HEMI</name>
<evidence type="ECO:0000256" key="1">
    <source>
        <dbReference type="ARBA" id="ARBA00022614"/>
    </source>
</evidence>